<dbReference type="Gene3D" id="2.130.10.10">
    <property type="entry name" value="YVTN repeat-like/Quinoprotein amine dehydrogenase"/>
    <property type="match status" value="2"/>
</dbReference>
<feature type="signal peptide" evidence="2">
    <location>
        <begin position="1"/>
        <end position="23"/>
    </location>
</feature>
<dbReference type="InterPro" id="IPR054817">
    <property type="entry name" value="Glycosyl_F510_1955-like"/>
</dbReference>
<proteinExistence type="predicted"/>
<dbReference type="SUPFAM" id="SSF110296">
    <property type="entry name" value="Oligoxyloglucan reducing end-specific cellobiohydrolase"/>
    <property type="match status" value="1"/>
</dbReference>
<name>A0ABW1MTX1_9ACTN</name>
<reference evidence="4" key="1">
    <citation type="journal article" date="2019" name="Int. J. Syst. Evol. Microbiol.">
        <title>The Global Catalogue of Microorganisms (GCM) 10K type strain sequencing project: providing services to taxonomists for standard genome sequencing and annotation.</title>
        <authorList>
            <consortium name="The Broad Institute Genomics Platform"/>
            <consortium name="The Broad Institute Genome Sequencing Center for Infectious Disease"/>
            <person name="Wu L."/>
            <person name="Ma J."/>
        </authorList>
    </citation>
    <scope>NUCLEOTIDE SEQUENCE [LARGE SCALE GENOMIC DNA]</scope>
    <source>
        <strain evidence="4">CGMCC 1.15180</strain>
    </source>
</reference>
<evidence type="ECO:0000256" key="2">
    <source>
        <dbReference type="SAM" id="SignalP"/>
    </source>
</evidence>
<gene>
    <name evidence="3" type="ORF">ACFP4F_28735</name>
</gene>
<accession>A0ABW1MTX1</accession>
<dbReference type="Proteomes" id="UP001596139">
    <property type="component" value="Unassembled WGS sequence"/>
</dbReference>
<feature type="region of interest" description="Disordered" evidence="1">
    <location>
        <begin position="25"/>
        <end position="53"/>
    </location>
</feature>
<feature type="compositionally biased region" description="Basic and acidic residues" evidence="1">
    <location>
        <begin position="29"/>
        <end position="39"/>
    </location>
</feature>
<comment type="caution">
    <text evidence="3">The sequence shown here is derived from an EMBL/GenBank/DDBJ whole genome shotgun (WGS) entry which is preliminary data.</text>
</comment>
<sequence>MRRPLKRYLTTAALLPLTLAACSNTPSEGGRHSDSDPHSHAAPADNGISHIHGIGVDPHTDTLYVATHEGVFTPGKNGTPQRVGTSRDDFMGFTVSGDHTFLASGHPAPGSDAPANRGLLQSTDAGKTWKERSLGGEVDFHALDYAHGAIYGYDSTHGLLRTSKDGVHWKNGAELQALDIAVSPRNADVVLATTEDGVAKSTDGGRTFSSGHGPVMAFLSWTAADALYGVDTTGRLSRSTDAGKTWRPTGRVPGGAPQALTAVDARRVLAATQDGVYESKDSGKTFTRRMSADRTGH</sequence>
<dbReference type="EMBL" id="JBHSPX010000008">
    <property type="protein sequence ID" value="MFC6066509.1"/>
    <property type="molecule type" value="Genomic_DNA"/>
</dbReference>
<dbReference type="NCBIfam" id="NF045728">
    <property type="entry name" value="glycosyl_F510_1955"/>
    <property type="match status" value="1"/>
</dbReference>
<dbReference type="PROSITE" id="PS51257">
    <property type="entry name" value="PROKAR_LIPOPROTEIN"/>
    <property type="match status" value="1"/>
</dbReference>
<dbReference type="CDD" id="cd15482">
    <property type="entry name" value="Sialidase_non-viral"/>
    <property type="match status" value="1"/>
</dbReference>
<dbReference type="RefSeq" id="WP_031067065.1">
    <property type="nucleotide sequence ID" value="NZ_JBHSPX010000008.1"/>
</dbReference>
<dbReference type="InterPro" id="IPR015943">
    <property type="entry name" value="WD40/YVTN_repeat-like_dom_sf"/>
</dbReference>
<organism evidence="3 4">
    <name type="scientific">Streptomyces ochraceiscleroticus</name>
    <dbReference type="NCBI Taxonomy" id="47761"/>
    <lineage>
        <taxon>Bacteria</taxon>
        <taxon>Bacillati</taxon>
        <taxon>Actinomycetota</taxon>
        <taxon>Actinomycetes</taxon>
        <taxon>Kitasatosporales</taxon>
        <taxon>Streptomycetaceae</taxon>
        <taxon>Streptomyces</taxon>
    </lineage>
</organism>
<evidence type="ECO:0000313" key="4">
    <source>
        <dbReference type="Proteomes" id="UP001596139"/>
    </source>
</evidence>
<evidence type="ECO:0000256" key="1">
    <source>
        <dbReference type="SAM" id="MobiDB-lite"/>
    </source>
</evidence>
<evidence type="ECO:0000313" key="3">
    <source>
        <dbReference type="EMBL" id="MFC6066509.1"/>
    </source>
</evidence>
<keyword evidence="2" id="KW-0732">Signal</keyword>
<protein>
    <submittedName>
        <fullName evidence="3">F510_1955 family glycosylhydrolase</fullName>
    </submittedName>
</protein>
<keyword evidence="4" id="KW-1185">Reference proteome</keyword>
<feature type="chain" id="PRO_5045889384" evidence="2">
    <location>
        <begin position="24"/>
        <end position="297"/>
    </location>
</feature>